<name>A0A0F9TBU0_9ZZZZ</name>
<proteinExistence type="predicted"/>
<dbReference type="EMBL" id="LAZR01000292">
    <property type="protein sequence ID" value="KKN76629.1"/>
    <property type="molecule type" value="Genomic_DNA"/>
</dbReference>
<evidence type="ECO:0000313" key="1">
    <source>
        <dbReference type="EMBL" id="KKN76629.1"/>
    </source>
</evidence>
<accession>A0A0F9TBU0</accession>
<organism evidence="1">
    <name type="scientific">marine sediment metagenome</name>
    <dbReference type="NCBI Taxonomy" id="412755"/>
    <lineage>
        <taxon>unclassified sequences</taxon>
        <taxon>metagenomes</taxon>
        <taxon>ecological metagenomes</taxon>
    </lineage>
</organism>
<gene>
    <name evidence="1" type="ORF">LCGC14_0368260</name>
</gene>
<reference evidence="1" key="1">
    <citation type="journal article" date="2015" name="Nature">
        <title>Complex archaea that bridge the gap between prokaryotes and eukaryotes.</title>
        <authorList>
            <person name="Spang A."/>
            <person name="Saw J.H."/>
            <person name="Jorgensen S.L."/>
            <person name="Zaremba-Niedzwiedzka K."/>
            <person name="Martijn J."/>
            <person name="Lind A.E."/>
            <person name="van Eijk R."/>
            <person name="Schleper C."/>
            <person name="Guy L."/>
            <person name="Ettema T.J."/>
        </authorList>
    </citation>
    <scope>NUCLEOTIDE SEQUENCE</scope>
</reference>
<dbReference type="AlphaFoldDB" id="A0A0F9TBU0"/>
<comment type="caution">
    <text evidence="1">The sequence shown here is derived from an EMBL/GenBank/DDBJ whole genome shotgun (WGS) entry which is preliminary data.</text>
</comment>
<protein>
    <submittedName>
        <fullName evidence="1">Uncharacterized protein</fullName>
    </submittedName>
</protein>
<sequence length="114" mass="13155">MQFRDLDTTFEFNGVTYSVAEAILYKQGIDKMHNNLYLSYTASNALRQIQEYSRLIGVNTTTVGGEEMLDTLDLVPELYYDEKDIQQRREDLLELMSKINALIDKANHNTTILV</sequence>